<dbReference type="GO" id="GO:0022857">
    <property type="term" value="F:transmembrane transporter activity"/>
    <property type="evidence" value="ECO:0007669"/>
    <property type="project" value="InterPro"/>
</dbReference>
<accession>A0A1U6IU87</accession>
<evidence type="ECO:0000256" key="7">
    <source>
        <dbReference type="SAM" id="Phobius"/>
    </source>
</evidence>
<comment type="subcellular location">
    <subcellularLocation>
        <location evidence="1">Cell membrane</location>
        <topology evidence="1">Multi-pass membrane protein</topology>
    </subcellularLocation>
</comment>
<dbReference type="CDD" id="cd17473">
    <property type="entry name" value="MFS_arabinose_efflux_permease_like"/>
    <property type="match status" value="1"/>
</dbReference>
<evidence type="ECO:0000256" key="2">
    <source>
        <dbReference type="ARBA" id="ARBA00022448"/>
    </source>
</evidence>
<protein>
    <submittedName>
        <fullName evidence="9">Predicted arabinose efflux permease, MFS family</fullName>
    </submittedName>
</protein>
<feature type="transmembrane region" description="Helical" evidence="7">
    <location>
        <begin position="244"/>
        <end position="261"/>
    </location>
</feature>
<feature type="transmembrane region" description="Helical" evidence="7">
    <location>
        <begin position="129"/>
        <end position="148"/>
    </location>
</feature>
<keyword evidence="10" id="KW-1185">Reference proteome</keyword>
<evidence type="ECO:0000313" key="10">
    <source>
        <dbReference type="Proteomes" id="UP000190989"/>
    </source>
</evidence>
<evidence type="ECO:0000256" key="5">
    <source>
        <dbReference type="ARBA" id="ARBA00022989"/>
    </source>
</evidence>
<keyword evidence="3" id="KW-1003">Cell membrane</keyword>
<feature type="transmembrane region" description="Helical" evidence="7">
    <location>
        <begin position="39"/>
        <end position="59"/>
    </location>
</feature>
<feature type="transmembrane region" description="Helical" evidence="7">
    <location>
        <begin position="295"/>
        <end position="321"/>
    </location>
</feature>
<keyword evidence="6 7" id="KW-0472">Membrane</keyword>
<feature type="domain" description="Major facilitator superfamily (MFS) profile" evidence="8">
    <location>
        <begin position="1"/>
        <end position="386"/>
    </location>
</feature>
<dbReference type="Proteomes" id="UP000190989">
    <property type="component" value="Unassembled WGS sequence"/>
</dbReference>
<feature type="transmembrane region" description="Helical" evidence="7">
    <location>
        <begin position="333"/>
        <end position="354"/>
    </location>
</feature>
<feature type="transmembrane region" description="Helical" evidence="7">
    <location>
        <begin position="204"/>
        <end position="224"/>
    </location>
</feature>
<feature type="transmembrane region" description="Helical" evidence="7">
    <location>
        <begin position="95"/>
        <end position="117"/>
    </location>
</feature>
<organism evidence="9 10">
    <name type="scientific">Novosphingobium mathurense</name>
    <dbReference type="NCBI Taxonomy" id="428990"/>
    <lineage>
        <taxon>Bacteria</taxon>
        <taxon>Pseudomonadati</taxon>
        <taxon>Pseudomonadota</taxon>
        <taxon>Alphaproteobacteria</taxon>
        <taxon>Sphingomonadales</taxon>
        <taxon>Sphingomonadaceae</taxon>
        <taxon>Novosphingobium</taxon>
    </lineage>
</organism>
<evidence type="ECO:0000256" key="3">
    <source>
        <dbReference type="ARBA" id="ARBA00022475"/>
    </source>
</evidence>
<dbReference type="EMBL" id="FVZE01000015">
    <property type="protein sequence ID" value="SLK11561.1"/>
    <property type="molecule type" value="Genomic_DNA"/>
</dbReference>
<keyword evidence="2" id="KW-0813">Transport</keyword>
<evidence type="ECO:0000259" key="8">
    <source>
        <dbReference type="PROSITE" id="PS50850"/>
    </source>
</evidence>
<keyword evidence="4 7" id="KW-0812">Transmembrane</keyword>
<dbReference type="PANTHER" id="PTHR23517">
    <property type="entry name" value="RESISTANCE PROTEIN MDTM, PUTATIVE-RELATED-RELATED"/>
    <property type="match status" value="1"/>
</dbReference>
<gene>
    <name evidence="9" type="ORF">SAMN06295987_11513</name>
</gene>
<dbReference type="InterPro" id="IPR020846">
    <property type="entry name" value="MFS_dom"/>
</dbReference>
<dbReference type="Gene3D" id="1.20.1250.20">
    <property type="entry name" value="MFS general substrate transporter like domains"/>
    <property type="match status" value="1"/>
</dbReference>
<name>A0A1U6IU87_9SPHN</name>
<dbReference type="InterPro" id="IPR036259">
    <property type="entry name" value="MFS_trans_sf"/>
</dbReference>
<feature type="transmembrane region" description="Helical" evidence="7">
    <location>
        <begin position="71"/>
        <end position="89"/>
    </location>
</feature>
<reference evidence="10" key="1">
    <citation type="submission" date="2017-02" db="EMBL/GenBank/DDBJ databases">
        <authorList>
            <person name="Varghese N."/>
            <person name="Submissions S."/>
        </authorList>
    </citation>
    <scope>NUCLEOTIDE SEQUENCE [LARGE SCALE GENOMIC DNA]</scope>
    <source>
        <strain evidence="10">SM117</strain>
    </source>
</reference>
<evidence type="ECO:0000256" key="6">
    <source>
        <dbReference type="ARBA" id="ARBA00023136"/>
    </source>
</evidence>
<proteinExistence type="predicted"/>
<feature type="transmembrane region" description="Helical" evidence="7">
    <location>
        <begin position="360"/>
        <end position="382"/>
    </location>
</feature>
<feature type="transmembrane region" description="Helical" evidence="7">
    <location>
        <begin position="273"/>
        <end position="289"/>
    </location>
</feature>
<dbReference type="Pfam" id="PF07690">
    <property type="entry name" value="MFS_1"/>
    <property type="match status" value="1"/>
</dbReference>
<dbReference type="GO" id="GO:0005886">
    <property type="term" value="C:plasma membrane"/>
    <property type="evidence" value="ECO:0007669"/>
    <property type="project" value="UniProtKB-SubCell"/>
</dbReference>
<dbReference type="PROSITE" id="PS50850">
    <property type="entry name" value="MFS"/>
    <property type="match status" value="1"/>
</dbReference>
<evidence type="ECO:0000313" key="9">
    <source>
        <dbReference type="EMBL" id="SLK11561.1"/>
    </source>
</evidence>
<sequence length="406" mass="43561">MTGISLLLPITLTTMAIVLLTPVIPNLMAEFSDVPNHEYWVPMILTFPSLCVALLCPFAGMLGDYFGRRRLLLFSFFLYAVVGVAPIFLTDLSHILISRIGVGIAEAMIYVLSTTMIGDYYKGASRDKWLAAQTAFASMSALLFFNLGGIMGEAGWRTPFWAYTSALVMFLLVWKFTWEPSGEVYPDDEAEHAPHNLSWEGFPWATMAMIVAITVYGSVFFYTVQIQAPSGLAELGLTSPAERGFLTSIASIGVPLGTFFYSRIGPKWPVGRLLLVEFGLLAIGFMLMAKSGSVAGFLAGCFVNQVGAGLLLPTLLVWSMSVLKFEFRGRGTGFWQSAFAFGQFLSPVVVTFAAQRTGGLLGAFTVLSIGALGGVVIALIASRLGGSGGSGMNGNSVALNKVPSHG</sequence>
<dbReference type="STRING" id="428990.SAMN06295987_11513"/>
<evidence type="ECO:0000256" key="1">
    <source>
        <dbReference type="ARBA" id="ARBA00004651"/>
    </source>
</evidence>
<keyword evidence="5 7" id="KW-1133">Transmembrane helix</keyword>
<dbReference type="AlphaFoldDB" id="A0A1U6IU87"/>
<dbReference type="InterPro" id="IPR050171">
    <property type="entry name" value="MFS_Transporters"/>
</dbReference>
<evidence type="ECO:0000256" key="4">
    <source>
        <dbReference type="ARBA" id="ARBA00022692"/>
    </source>
</evidence>
<dbReference type="SUPFAM" id="SSF103473">
    <property type="entry name" value="MFS general substrate transporter"/>
    <property type="match status" value="1"/>
</dbReference>
<dbReference type="InterPro" id="IPR011701">
    <property type="entry name" value="MFS"/>
</dbReference>